<name>A0A9X2AR24_9BURK</name>
<reference evidence="2" key="1">
    <citation type="submission" date="2022-03" db="EMBL/GenBank/DDBJ databases">
        <authorList>
            <person name="Woo C.Y."/>
        </authorList>
    </citation>
    <scope>NUCLEOTIDE SEQUENCE</scope>
    <source>
        <strain evidence="2">CYS-02</strain>
    </source>
</reference>
<dbReference type="InterPro" id="IPR012902">
    <property type="entry name" value="N_methyl_site"/>
</dbReference>
<protein>
    <submittedName>
        <fullName evidence="2">PilW family protein</fullName>
    </submittedName>
</protein>
<dbReference type="EMBL" id="JALGBI010000002">
    <property type="protein sequence ID" value="MCJ0765187.1"/>
    <property type="molecule type" value="Genomic_DNA"/>
</dbReference>
<keyword evidence="1" id="KW-0472">Membrane</keyword>
<dbReference type="PROSITE" id="PS00409">
    <property type="entry name" value="PROKAR_NTER_METHYL"/>
    <property type="match status" value="1"/>
</dbReference>
<dbReference type="RefSeq" id="WP_243308326.1">
    <property type="nucleotide sequence ID" value="NZ_JALGBI010000002.1"/>
</dbReference>
<accession>A0A9X2AR24</accession>
<keyword evidence="1" id="KW-1133">Transmembrane helix</keyword>
<gene>
    <name evidence="2" type="ORF">MMF98_18390</name>
</gene>
<dbReference type="GO" id="GO:0043683">
    <property type="term" value="P:type IV pilus assembly"/>
    <property type="evidence" value="ECO:0007669"/>
    <property type="project" value="InterPro"/>
</dbReference>
<keyword evidence="3" id="KW-1185">Reference proteome</keyword>
<dbReference type="InterPro" id="IPR032092">
    <property type="entry name" value="PilW"/>
</dbReference>
<comment type="caution">
    <text evidence="2">The sequence shown here is derived from an EMBL/GenBank/DDBJ whole genome shotgun (WGS) entry which is preliminary data.</text>
</comment>
<feature type="transmembrane region" description="Helical" evidence="1">
    <location>
        <begin position="20"/>
        <end position="39"/>
    </location>
</feature>
<evidence type="ECO:0000313" key="2">
    <source>
        <dbReference type="EMBL" id="MCJ0765187.1"/>
    </source>
</evidence>
<evidence type="ECO:0000256" key="1">
    <source>
        <dbReference type="SAM" id="Phobius"/>
    </source>
</evidence>
<dbReference type="Pfam" id="PF07963">
    <property type="entry name" value="N_methyl"/>
    <property type="match status" value="1"/>
</dbReference>
<proteinExistence type="predicted"/>
<dbReference type="Pfam" id="PF16074">
    <property type="entry name" value="PilW"/>
    <property type="match status" value="1"/>
</dbReference>
<evidence type="ECO:0000313" key="3">
    <source>
        <dbReference type="Proteomes" id="UP001139447"/>
    </source>
</evidence>
<dbReference type="Proteomes" id="UP001139447">
    <property type="component" value="Unassembled WGS sequence"/>
</dbReference>
<sequence>MTSNPIRHPHRARGFSLIEIMVGLVIGMLAVVIIMQIFASSEASKRTTTGGDDAQINGTIALYGLERDIRASGYGLSTYNLLGCSLSYTPSGESAAVTLSAIAPTTINPATSLVPAGDASTDTLLVMYGNSNSPSEGDVMIAASTAGIYQVSVPAPPAFNAGDYVIAQVATRPSPCNLTRDKIASITGSSLAVSPGTAGMAINSIVYNLGPAPVVRAYAVRNGNLTVCDYMVYNCGSTSYTGTLNSAVWVPIASNIVSLRAQYGRDASTGATMLGAVSTYDQITPGSAADTSGLSVFCSWARALAVRVAVVARSAQYDKAMPTAAAPLWDGSTVNATSPTNPTAVTIDLTGNTSWQYYRYKPLQTTIPLRNSIWQGSQPSYQGGAGGC</sequence>
<organism evidence="2 3">
    <name type="scientific">Variovorax terrae</name>
    <dbReference type="NCBI Taxonomy" id="2923278"/>
    <lineage>
        <taxon>Bacteria</taxon>
        <taxon>Pseudomonadati</taxon>
        <taxon>Pseudomonadota</taxon>
        <taxon>Betaproteobacteria</taxon>
        <taxon>Burkholderiales</taxon>
        <taxon>Comamonadaceae</taxon>
        <taxon>Variovorax</taxon>
    </lineage>
</organism>
<keyword evidence="1" id="KW-0812">Transmembrane</keyword>
<dbReference type="AlphaFoldDB" id="A0A9X2AR24"/>